<accession>A0A1Z5IIY1</accession>
<comment type="caution">
    <text evidence="12">The sequence shown here is derived from an EMBL/GenBank/DDBJ whole genome shotgun (WGS) entry which is preliminary data.</text>
</comment>
<dbReference type="InterPro" id="IPR018044">
    <property type="entry name" value="Peptidase_S11"/>
</dbReference>
<feature type="active site" evidence="7">
    <location>
        <position position="158"/>
    </location>
</feature>
<evidence type="ECO:0000256" key="4">
    <source>
        <dbReference type="ARBA" id="ARBA00022960"/>
    </source>
</evidence>
<dbReference type="GO" id="GO:0008360">
    <property type="term" value="P:regulation of cell shape"/>
    <property type="evidence" value="ECO:0007669"/>
    <property type="project" value="UniProtKB-KW"/>
</dbReference>
<protein>
    <submittedName>
        <fullName evidence="12">D-alanyl-D-alanine carboxypeptidase</fullName>
    </submittedName>
</protein>
<keyword evidence="6" id="KW-0961">Cell wall biogenesis/degradation</keyword>
<feature type="active site" description="Acyl-ester intermediate" evidence="7">
    <location>
        <position position="94"/>
    </location>
</feature>
<proteinExistence type="inferred from homology"/>
<evidence type="ECO:0000256" key="7">
    <source>
        <dbReference type="PIRSR" id="PIRSR618044-1"/>
    </source>
</evidence>
<evidence type="ECO:0000259" key="11">
    <source>
        <dbReference type="Pfam" id="PF00768"/>
    </source>
</evidence>
<evidence type="ECO:0000256" key="5">
    <source>
        <dbReference type="ARBA" id="ARBA00022984"/>
    </source>
</evidence>
<feature type="binding site" evidence="8">
    <location>
        <position position="282"/>
    </location>
    <ligand>
        <name>substrate</name>
    </ligand>
</feature>
<evidence type="ECO:0000256" key="9">
    <source>
        <dbReference type="RuleBase" id="RU004016"/>
    </source>
</evidence>
<dbReference type="GO" id="GO:0006508">
    <property type="term" value="P:proteolysis"/>
    <property type="evidence" value="ECO:0007669"/>
    <property type="project" value="InterPro"/>
</dbReference>
<evidence type="ECO:0000256" key="8">
    <source>
        <dbReference type="PIRSR" id="PIRSR618044-2"/>
    </source>
</evidence>
<keyword evidence="4" id="KW-0133">Cell shape</keyword>
<reference evidence="12 13" key="1">
    <citation type="submission" date="2015-11" db="EMBL/GenBank/DDBJ databases">
        <title>Draft genome sequences of new species of the genus Lactobacillus isolated from orchardgrass silage.</title>
        <authorList>
            <person name="Tohno M."/>
            <person name="Tanizawa Y."/>
            <person name="Arita M."/>
        </authorList>
    </citation>
    <scope>NUCLEOTIDE SEQUENCE [LARGE SCALE GENOMIC DNA]</scope>
    <source>
        <strain evidence="12 13">IWT126</strain>
    </source>
</reference>
<comment type="similarity">
    <text evidence="1 9">Belongs to the peptidase S11 family.</text>
</comment>
<keyword evidence="3" id="KW-0378">Hydrolase</keyword>
<keyword evidence="5" id="KW-0573">Peptidoglycan synthesis</keyword>
<dbReference type="Gene3D" id="3.40.710.10">
    <property type="entry name" value="DD-peptidase/beta-lactamase superfamily"/>
    <property type="match status" value="1"/>
</dbReference>
<dbReference type="SUPFAM" id="SSF56601">
    <property type="entry name" value="beta-lactamase/transpeptidase-like"/>
    <property type="match status" value="1"/>
</dbReference>
<dbReference type="PANTHER" id="PTHR21581:SF11">
    <property type="entry name" value="D-ALANYL-D-ALANINE CARBOXYPEPTIDASE DACA"/>
    <property type="match status" value="1"/>
</dbReference>
<feature type="domain" description="Peptidase S11 D-alanyl-D-alanine carboxypeptidase A N-terminal" evidence="11">
    <location>
        <begin position="65"/>
        <end position="312"/>
    </location>
</feature>
<dbReference type="GO" id="GO:0009002">
    <property type="term" value="F:serine-type D-Ala-D-Ala carboxypeptidase activity"/>
    <property type="evidence" value="ECO:0007669"/>
    <property type="project" value="InterPro"/>
</dbReference>
<dbReference type="Proteomes" id="UP000198402">
    <property type="component" value="Unassembled WGS sequence"/>
</dbReference>
<dbReference type="AlphaFoldDB" id="A0A1Z5IIY1"/>
<evidence type="ECO:0000313" key="12">
    <source>
        <dbReference type="EMBL" id="GAX01649.1"/>
    </source>
</evidence>
<feature type="active site" description="Proton acceptor" evidence="7">
    <location>
        <position position="97"/>
    </location>
</feature>
<evidence type="ECO:0000256" key="2">
    <source>
        <dbReference type="ARBA" id="ARBA00022729"/>
    </source>
</evidence>
<organism evidence="12 13">
    <name type="scientific">Secundilactobacillus silagei JCM 19001</name>
    <dbReference type="NCBI Taxonomy" id="1302250"/>
    <lineage>
        <taxon>Bacteria</taxon>
        <taxon>Bacillati</taxon>
        <taxon>Bacillota</taxon>
        <taxon>Bacilli</taxon>
        <taxon>Lactobacillales</taxon>
        <taxon>Lactobacillaceae</taxon>
        <taxon>Secundilactobacillus</taxon>
    </lineage>
</organism>
<dbReference type="STRING" id="1302250.GCA_001313225_03401"/>
<dbReference type="GO" id="GO:0009252">
    <property type="term" value="P:peptidoglycan biosynthetic process"/>
    <property type="evidence" value="ECO:0007669"/>
    <property type="project" value="UniProtKB-KW"/>
</dbReference>
<evidence type="ECO:0000256" key="1">
    <source>
        <dbReference type="ARBA" id="ARBA00007164"/>
    </source>
</evidence>
<feature type="transmembrane region" description="Helical" evidence="10">
    <location>
        <begin position="34"/>
        <end position="53"/>
    </location>
</feature>
<keyword evidence="10" id="KW-0812">Transmembrane</keyword>
<evidence type="ECO:0000313" key="13">
    <source>
        <dbReference type="Proteomes" id="UP000198402"/>
    </source>
</evidence>
<dbReference type="InterPro" id="IPR012338">
    <property type="entry name" value="Beta-lactam/transpept-like"/>
</dbReference>
<keyword evidence="10" id="KW-1133">Transmembrane helix</keyword>
<evidence type="ECO:0000256" key="6">
    <source>
        <dbReference type="ARBA" id="ARBA00023316"/>
    </source>
</evidence>
<keyword evidence="13" id="KW-1185">Reference proteome</keyword>
<dbReference type="Pfam" id="PF00768">
    <property type="entry name" value="Peptidase_S11"/>
    <property type="match status" value="1"/>
</dbReference>
<name>A0A1Z5IIY1_9LACO</name>
<keyword evidence="10" id="KW-0472">Membrane</keyword>
<keyword evidence="12" id="KW-0121">Carboxypeptidase</keyword>
<sequence>MTLFKVIFCYTSHSFCATEVYIILNHTKQRVSRLLIALICMLLVFSPASPSFAKSKKNGQMSDYTKVKSAYVMDAKSGQTLYQNHADRQLPIASLSKMMTLYLTTQAIKHHQLHWNDKVPVDHQLVKMSKSYSLGSFKIKHSDQYTVKDLYQAALIASSNSAAIALGKAVTGGDNAKFIAMMNHQAKVWGIDAHFVSSSGLDNTDLKSYGYRLDGTPAKAQNMVSAKAISIVAQHLIKAFPQITKWSTKPNAKLNGQTLVNANSMLKPGFYYRASNHLTGLKTGYTETAGLCLTVTYWRHGRELIATILGSKSTFSAMNGLITHLDKTVKSKSMTETPQKYRIHGHQVTADPAEAHTQVWYRIGQDPKKIKITNRLTATELPVKKGQQLTTTTFNNTGLPTATTQTGTAAKTVRKPVAKQGNTSGTNWFSRLFAGIGKTFSQVF</sequence>
<evidence type="ECO:0000256" key="10">
    <source>
        <dbReference type="SAM" id="Phobius"/>
    </source>
</evidence>
<evidence type="ECO:0000256" key="3">
    <source>
        <dbReference type="ARBA" id="ARBA00022801"/>
    </source>
</evidence>
<gene>
    <name evidence="12" type="ORF">IWT126_01692</name>
</gene>
<keyword evidence="2" id="KW-0732">Signal</keyword>
<dbReference type="GO" id="GO:0071555">
    <property type="term" value="P:cell wall organization"/>
    <property type="evidence" value="ECO:0007669"/>
    <property type="project" value="UniProtKB-KW"/>
</dbReference>
<dbReference type="PANTHER" id="PTHR21581">
    <property type="entry name" value="D-ALANYL-D-ALANINE CARBOXYPEPTIDASE"/>
    <property type="match status" value="1"/>
</dbReference>
<keyword evidence="12" id="KW-0645">Protease</keyword>
<dbReference type="EMBL" id="BCMG01000008">
    <property type="protein sequence ID" value="GAX01649.1"/>
    <property type="molecule type" value="Genomic_DNA"/>
</dbReference>
<dbReference type="PRINTS" id="PR00725">
    <property type="entry name" value="DADACBPTASE1"/>
</dbReference>
<dbReference type="InterPro" id="IPR001967">
    <property type="entry name" value="Peptidase_S11_N"/>
</dbReference>